<evidence type="ECO:0000313" key="3">
    <source>
        <dbReference type="Proteomes" id="UP001214094"/>
    </source>
</evidence>
<dbReference type="GO" id="GO:0004497">
    <property type="term" value="F:monooxygenase activity"/>
    <property type="evidence" value="ECO:0007669"/>
    <property type="project" value="UniProtKB-KW"/>
</dbReference>
<dbReference type="SUPFAM" id="SSF54909">
    <property type="entry name" value="Dimeric alpha+beta barrel"/>
    <property type="match status" value="1"/>
</dbReference>
<evidence type="ECO:0000259" key="1">
    <source>
        <dbReference type="Pfam" id="PF03992"/>
    </source>
</evidence>
<organism evidence="2 3">
    <name type="scientific">Ensifer adhaerens</name>
    <name type="common">Sinorhizobium morelense</name>
    <dbReference type="NCBI Taxonomy" id="106592"/>
    <lineage>
        <taxon>Bacteria</taxon>
        <taxon>Pseudomonadati</taxon>
        <taxon>Pseudomonadota</taxon>
        <taxon>Alphaproteobacteria</taxon>
        <taxon>Hyphomicrobiales</taxon>
        <taxon>Rhizobiaceae</taxon>
        <taxon>Sinorhizobium/Ensifer group</taxon>
        <taxon>Ensifer</taxon>
    </lineage>
</organism>
<keyword evidence="2" id="KW-0614">Plasmid</keyword>
<evidence type="ECO:0000313" key="2">
    <source>
        <dbReference type="EMBL" id="WFP95433.1"/>
    </source>
</evidence>
<proteinExistence type="predicted"/>
<dbReference type="EMBL" id="CP121310">
    <property type="protein sequence ID" value="WFP95433.1"/>
    <property type="molecule type" value="Genomic_DNA"/>
</dbReference>
<geneLocation type="plasmid" evidence="2 3">
    <name>unnamedB</name>
</geneLocation>
<gene>
    <name evidence="2" type="ORF">P4B07_30870</name>
</gene>
<feature type="domain" description="ABM" evidence="1">
    <location>
        <begin position="1"/>
        <end position="77"/>
    </location>
</feature>
<dbReference type="InterPro" id="IPR007138">
    <property type="entry name" value="ABM_dom"/>
</dbReference>
<accession>A0ABY8HTH5</accession>
<keyword evidence="3" id="KW-1185">Reference proteome</keyword>
<dbReference type="InterPro" id="IPR011008">
    <property type="entry name" value="Dimeric_a/b-barrel"/>
</dbReference>
<dbReference type="RefSeq" id="WP_034801905.1">
    <property type="nucleotide sequence ID" value="NZ_CP015882.1"/>
</dbReference>
<dbReference type="Gene3D" id="3.30.70.100">
    <property type="match status" value="1"/>
</dbReference>
<keyword evidence="2" id="KW-0503">Monooxygenase</keyword>
<dbReference type="GeneID" id="29523513"/>
<dbReference type="Proteomes" id="UP001214094">
    <property type="component" value="Plasmid unnamedB"/>
</dbReference>
<name>A0ABY8HTH5_ENSAD</name>
<sequence length="99" mass="11226">MIQEVAELTIKPGMEGDFERGVEKAAPLFLHARGCRGIALHRVIETPQVYRLVVDWETVEDHTVGFRGSADFQTWRKIVGPCFATTPVVTHTRQVMSFR</sequence>
<keyword evidence="2" id="KW-0560">Oxidoreductase</keyword>
<dbReference type="Pfam" id="PF03992">
    <property type="entry name" value="ABM"/>
    <property type="match status" value="1"/>
</dbReference>
<protein>
    <submittedName>
        <fullName evidence="2">Antibiotic biosynthesis monooxygenase</fullName>
    </submittedName>
</protein>
<reference evidence="2 3" key="1">
    <citation type="submission" date="2023-03" db="EMBL/GenBank/DDBJ databases">
        <title>Comparative genome and transcriptome analysis combination mining strategies for increasing vitamin B12 production of Ensifer adhaerens strain.</title>
        <authorList>
            <person name="Yongheng L."/>
        </authorList>
    </citation>
    <scope>NUCLEOTIDE SEQUENCE [LARGE SCALE GENOMIC DNA]</scope>
    <source>
        <strain evidence="2 3">Casida A-T305</strain>
        <plasmid evidence="2 3">unnamedB</plasmid>
    </source>
</reference>